<dbReference type="Pfam" id="PF01593">
    <property type="entry name" value="Amino_oxidase"/>
    <property type="match status" value="1"/>
</dbReference>
<dbReference type="EMBL" id="CP049811">
    <property type="protein sequence ID" value="QIK39916.1"/>
    <property type="molecule type" value="Genomic_DNA"/>
</dbReference>
<dbReference type="InterPro" id="IPR002937">
    <property type="entry name" value="Amino_oxidase"/>
</dbReference>
<dbReference type="PANTHER" id="PTHR42923">
    <property type="entry name" value="PROTOPORPHYRINOGEN OXIDASE"/>
    <property type="match status" value="1"/>
</dbReference>
<keyword evidence="3" id="KW-1185">Reference proteome</keyword>
<dbReference type="InterPro" id="IPR050464">
    <property type="entry name" value="Zeta_carotene_desat/Oxidored"/>
</dbReference>
<dbReference type="SUPFAM" id="SSF51905">
    <property type="entry name" value="FAD/NAD(P)-binding domain"/>
    <property type="match status" value="1"/>
</dbReference>
<dbReference type="InterPro" id="IPR036188">
    <property type="entry name" value="FAD/NAD-bd_sf"/>
</dbReference>
<gene>
    <name evidence="2" type="ORF">G8E03_03535</name>
</gene>
<dbReference type="AlphaFoldDB" id="A0A6G7VJ72"/>
<organism evidence="2 3">
    <name type="scientific">Pontivivens nitratireducens</name>
    <dbReference type="NCBI Taxonomy" id="2758038"/>
    <lineage>
        <taxon>Bacteria</taxon>
        <taxon>Pseudomonadati</taxon>
        <taxon>Pseudomonadota</taxon>
        <taxon>Alphaproteobacteria</taxon>
        <taxon>Rhodobacterales</taxon>
        <taxon>Paracoccaceae</taxon>
        <taxon>Pontivivens</taxon>
    </lineage>
</organism>
<dbReference type="Proteomes" id="UP000500791">
    <property type="component" value="Chromosome"/>
</dbReference>
<feature type="domain" description="Amine oxidase" evidence="1">
    <location>
        <begin position="10"/>
        <end position="409"/>
    </location>
</feature>
<dbReference type="GO" id="GO:0016491">
    <property type="term" value="F:oxidoreductase activity"/>
    <property type="evidence" value="ECO:0007669"/>
    <property type="project" value="InterPro"/>
</dbReference>
<dbReference type="Gene3D" id="3.50.50.60">
    <property type="entry name" value="FAD/NAD(P)-binding domain"/>
    <property type="match status" value="2"/>
</dbReference>
<dbReference type="KEGG" id="mon:G8E03_03535"/>
<accession>A0A6G7VJ72</accession>
<dbReference type="RefSeq" id="WP_166188737.1">
    <property type="nucleotide sequence ID" value="NZ_CP049811.1"/>
</dbReference>
<sequence>MKIAIIGSGISGMGAALALSEAHEVTLIEAAERFGGHANTVEVDGTPVDTGFIVYNHDNYPNLTGLFAHLDVPTKESDMSFGMSMNGGSTEYACDNLWKIFAQPTNLLRPTFRKGVREILRFHEEAPVDLEAGRLRGVSLGSYLKRKEYSDWLRDSFLLPMGGAIWSTPVGDMLDFPAENFVNFFRNHELLNGNGAGKRWRTVDGGSREYVRRLIGALPLAVAGANVVEITRPAGRPHLRFADGSEAAFDQVVLATHAPQARALLADIDPQERSILGAFGTSSNRAVLHSDPALMPRRRRVWSSWNFLSDGARDGTRPAPITYWMNRLQGIDRAQPLFVSLNPGVEPDPALVHATFDYAHPLFTQAAFDGQRDIDAIQGRGGVWYAGAWLGYGFHEDGLRAGLRVAAAMGAQPAWRGEDATPILSPMTQAAE</sequence>
<name>A0A6G7VJ72_9RHOB</name>
<proteinExistence type="predicted"/>
<evidence type="ECO:0000313" key="3">
    <source>
        <dbReference type="Proteomes" id="UP000500791"/>
    </source>
</evidence>
<evidence type="ECO:0000259" key="1">
    <source>
        <dbReference type="Pfam" id="PF01593"/>
    </source>
</evidence>
<reference evidence="2 3" key="1">
    <citation type="submission" date="2020-03" db="EMBL/GenBank/DDBJ databases">
        <title>Complete genome sequence of Monaibacterium sp. ALG8 with diverse plasmids.</title>
        <authorList>
            <person name="Sun C."/>
        </authorList>
    </citation>
    <scope>NUCLEOTIDE SEQUENCE [LARGE SCALE GENOMIC DNA]</scope>
    <source>
        <strain evidence="2 3">ALG8</strain>
    </source>
</reference>
<dbReference type="PANTHER" id="PTHR42923:SF17">
    <property type="entry name" value="AMINE OXIDASE DOMAIN-CONTAINING PROTEIN"/>
    <property type="match status" value="1"/>
</dbReference>
<evidence type="ECO:0000313" key="2">
    <source>
        <dbReference type="EMBL" id="QIK39916.1"/>
    </source>
</evidence>
<protein>
    <submittedName>
        <fullName evidence="2">NAD(P)-binding protein</fullName>
    </submittedName>
</protein>